<accession>L1IQR2</accession>
<dbReference type="OMA" id="SAGIMHE"/>
<evidence type="ECO:0000256" key="1">
    <source>
        <dbReference type="ARBA" id="ARBA00022553"/>
    </source>
</evidence>
<dbReference type="SUPFAM" id="SSF47384">
    <property type="entry name" value="Homodimeric domain of signal transducing histidine kinase"/>
    <property type="match status" value="1"/>
</dbReference>
<dbReference type="InterPro" id="IPR036097">
    <property type="entry name" value="HisK_dim/P_sf"/>
</dbReference>
<feature type="domain" description="Histidine kinase" evidence="2">
    <location>
        <begin position="25"/>
        <end position="207"/>
    </location>
</feature>
<dbReference type="RefSeq" id="XP_005825392.1">
    <property type="nucleotide sequence ID" value="XM_005825335.1"/>
</dbReference>
<keyword evidence="1" id="KW-0597">Phosphoprotein</keyword>
<dbReference type="InterPro" id="IPR003594">
    <property type="entry name" value="HATPase_dom"/>
</dbReference>
<organism evidence="3">
    <name type="scientific">Guillardia theta (strain CCMP2712)</name>
    <name type="common">Cryptophyte</name>
    <dbReference type="NCBI Taxonomy" id="905079"/>
    <lineage>
        <taxon>Eukaryota</taxon>
        <taxon>Cryptophyceae</taxon>
        <taxon>Pyrenomonadales</taxon>
        <taxon>Geminigeraceae</taxon>
        <taxon>Guillardia</taxon>
    </lineage>
</organism>
<dbReference type="Pfam" id="PF02518">
    <property type="entry name" value="HATPase_c"/>
    <property type="match status" value="1"/>
</dbReference>
<dbReference type="HOGENOM" id="CLU_071730_0_0_1"/>
<dbReference type="CDD" id="cd00082">
    <property type="entry name" value="HisKA"/>
    <property type="match status" value="1"/>
</dbReference>
<dbReference type="OrthoDB" id="60033at2759"/>
<proteinExistence type="predicted"/>
<sequence length="207" mass="23090">MNRALQMACVEAETSARLSRRFVANISHELRTPLNSVVAFNSLLLDADDLNPVHREYVKSSLTSAEALLGIINQVLEYARLESKADGIELTEKPFFLADLCDELCDILTARVNLRKVDFAIELCTEYKGGSVPCLYGDSFRIRQCLINICDNAVKFAKDEGGQVVLRIELLEEAPDGSAFLSMEVWDNGEGIPQDQQDLLFKPFSQV</sequence>
<dbReference type="PANTHER" id="PTHR43719:SF28">
    <property type="entry name" value="PEROXIDE STRESS-ACTIVATED HISTIDINE KINASE MAK1-RELATED"/>
    <property type="match status" value="1"/>
</dbReference>
<dbReference type="GO" id="GO:0000155">
    <property type="term" value="F:phosphorelay sensor kinase activity"/>
    <property type="evidence" value="ECO:0007669"/>
    <property type="project" value="InterPro"/>
</dbReference>
<evidence type="ECO:0000313" key="4">
    <source>
        <dbReference type="EnsemblProtists" id="EKX38412"/>
    </source>
</evidence>
<dbReference type="InterPro" id="IPR005467">
    <property type="entry name" value="His_kinase_dom"/>
</dbReference>
<feature type="non-terminal residue" evidence="3">
    <location>
        <position position="1"/>
    </location>
</feature>
<name>L1IQR2_GUITC</name>
<reference evidence="3 5" key="1">
    <citation type="journal article" date="2012" name="Nature">
        <title>Algal genomes reveal evolutionary mosaicism and the fate of nucleomorphs.</title>
        <authorList>
            <consortium name="DOE Joint Genome Institute"/>
            <person name="Curtis B.A."/>
            <person name="Tanifuji G."/>
            <person name="Burki F."/>
            <person name="Gruber A."/>
            <person name="Irimia M."/>
            <person name="Maruyama S."/>
            <person name="Arias M.C."/>
            <person name="Ball S.G."/>
            <person name="Gile G.H."/>
            <person name="Hirakawa Y."/>
            <person name="Hopkins J.F."/>
            <person name="Kuo A."/>
            <person name="Rensing S.A."/>
            <person name="Schmutz J."/>
            <person name="Symeonidi A."/>
            <person name="Elias M."/>
            <person name="Eveleigh R.J."/>
            <person name="Herman E.K."/>
            <person name="Klute M.J."/>
            <person name="Nakayama T."/>
            <person name="Obornik M."/>
            <person name="Reyes-Prieto A."/>
            <person name="Armbrust E.V."/>
            <person name="Aves S.J."/>
            <person name="Beiko R.G."/>
            <person name="Coutinho P."/>
            <person name="Dacks J.B."/>
            <person name="Durnford D.G."/>
            <person name="Fast N.M."/>
            <person name="Green B.R."/>
            <person name="Grisdale C.J."/>
            <person name="Hempel F."/>
            <person name="Henrissat B."/>
            <person name="Hoppner M.P."/>
            <person name="Ishida K."/>
            <person name="Kim E."/>
            <person name="Koreny L."/>
            <person name="Kroth P.G."/>
            <person name="Liu Y."/>
            <person name="Malik S.B."/>
            <person name="Maier U.G."/>
            <person name="McRose D."/>
            <person name="Mock T."/>
            <person name="Neilson J.A."/>
            <person name="Onodera N.T."/>
            <person name="Poole A.M."/>
            <person name="Pritham E.J."/>
            <person name="Richards T.A."/>
            <person name="Rocap G."/>
            <person name="Roy S.W."/>
            <person name="Sarai C."/>
            <person name="Schaack S."/>
            <person name="Shirato S."/>
            <person name="Slamovits C.H."/>
            <person name="Spencer D.F."/>
            <person name="Suzuki S."/>
            <person name="Worden A.Z."/>
            <person name="Zauner S."/>
            <person name="Barry K."/>
            <person name="Bell C."/>
            <person name="Bharti A.K."/>
            <person name="Crow J.A."/>
            <person name="Grimwood J."/>
            <person name="Kramer R."/>
            <person name="Lindquist E."/>
            <person name="Lucas S."/>
            <person name="Salamov A."/>
            <person name="McFadden G.I."/>
            <person name="Lane C.E."/>
            <person name="Keeling P.J."/>
            <person name="Gray M.W."/>
            <person name="Grigoriev I.V."/>
            <person name="Archibald J.M."/>
        </authorList>
    </citation>
    <scope>NUCLEOTIDE SEQUENCE</scope>
    <source>
        <strain evidence="3 5">CCMP2712</strain>
    </source>
</reference>
<dbReference type="PROSITE" id="PS50109">
    <property type="entry name" value="HIS_KIN"/>
    <property type="match status" value="1"/>
</dbReference>
<dbReference type="STRING" id="905079.L1IQR2"/>
<dbReference type="Pfam" id="PF00512">
    <property type="entry name" value="HisKA"/>
    <property type="match status" value="1"/>
</dbReference>
<dbReference type="PANTHER" id="PTHR43719">
    <property type="entry name" value="TWO-COMPONENT HISTIDINE KINASE"/>
    <property type="match status" value="1"/>
</dbReference>
<protein>
    <recommendedName>
        <fullName evidence="2">Histidine kinase domain-containing protein</fullName>
    </recommendedName>
</protein>
<dbReference type="Gene3D" id="1.10.287.130">
    <property type="match status" value="1"/>
</dbReference>
<dbReference type="SUPFAM" id="SSF55874">
    <property type="entry name" value="ATPase domain of HSP90 chaperone/DNA topoisomerase II/histidine kinase"/>
    <property type="match status" value="1"/>
</dbReference>
<dbReference type="eggNOG" id="KOG0519">
    <property type="taxonomic scope" value="Eukaryota"/>
</dbReference>
<dbReference type="InterPro" id="IPR003661">
    <property type="entry name" value="HisK_dim/P_dom"/>
</dbReference>
<dbReference type="KEGG" id="gtt:GUITHDRAFT_77188"/>
<dbReference type="Proteomes" id="UP000011087">
    <property type="component" value="Unassembled WGS sequence"/>
</dbReference>
<reference evidence="5" key="2">
    <citation type="submission" date="2012-11" db="EMBL/GenBank/DDBJ databases">
        <authorList>
            <person name="Kuo A."/>
            <person name="Curtis B.A."/>
            <person name="Tanifuji G."/>
            <person name="Burki F."/>
            <person name="Gruber A."/>
            <person name="Irimia M."/>
            <person name="Maruyama S."/>
            <person name="Arias M.C."/>
            <person name="Ball S.G."/>
            <person name="Gile G.H."/>
            <person name="Hirakawa Y."/>
            <person name="Hopkins J.F."/>
            <person name="Rensing S.A."/>
            <person name="Schmutz J."/>
            <person name="Symeonidi A."/>
            <person name="Elias M."/>
            <person name="Eveleigh R.J."/>
            <person name="Herman E.K."/>
            <person name="Klute M.J."/>
            <person name="Nakayama T."/>
            <person name="Obornik M."/>
            <person name="Reyes-Prieto A."/>
            <person name="Armbrust E.V."/>
            <person name="Aves S.J."/>
            <person name="Beiko R.G."/>
            <person name="Coutinho P."/>
            <person name="Dacks J.B."/>
            <person name="Durnford D.G."/>
            <person name="Fast N.M."/>
            <person name="Green B.R."/>
            <person name="Grisdale C."/>
            <person name="Hempe F."/>
            <person name="Henrissat B."/>
            <person name="Hoppner M.P."/>
            <person name="Ishida K.-I."/>
            <person name="Kim E."/>
            <person name="Koreny L."/>
            <person name="Kroth P.G."/>
            <person name="Liu Y."/>
            <person name="Malik S.-B."/>
            <person name="Maier U.G."/>
            <person name="McRose D."/>
            <person name="Mock T."/>
            <person name="Neilson J.A."/>
            <person name="Onodera N.T."/>
            <person name="Poole A.M."/>
            <person name="Pritham E.J."/>
            <person name="Richards T.A."/>
            <person name="Rocap G."/>
            <person name="Roy S.W."/>
            <person name="Sarai C."/>
            <person name="Schaack S."/>
            <person name="Shirato S."/>
            <person name="Slamovits C.H."/>
            <person name="Spencer D.F."/>
            <person name="Suzuki S."/>
            <person name="Worden A.Z."/>
            <person name="Zauner S."/>
            <person name="Barry K."/>
            <person name="Bell C."/>
            <person name="Bharti A.K."/>
            <person name="Crow J.A."/>
            <person name="Grimwood J."/>
            <person name="Kramer R."/>
            <person name="Lindquist E."/>
            <person name="Lucas S."/>
            <person name="Salamov A."/>
            <person name="McFadden G.I."/>
            <person name="Lane C.E."/>
            <person name="Keeling P.J."/>
            <person name="Gray M.W."/>
            <person name="Grigoriev I.V."/>
            <person name="Archibald J.M."/>
        </authorList>
    </citation>
    <scope>NUCLEOTIDE SEQUENCE</scope>
    <source>
        <strain evidence="5">CCMP2712</strain>
    </source>
</reference>
<dbReference type="InterPro" id="IPR050956">
    <property type="entry name" value="2C_system_His_kinase"/>
</dbReference>
<evidence type="ECO:0000313" key="5">
    <source>
        <dbReference type="Proteomes" id="UP000011087"/>
    </source>
</evidence>
<dbReference type="EnsemblProtists" id="EKX38412">
    <property type="protein sequence ID" value="EKX38412"/>
    <property type="gene ID" value="GUITHDRAFT_77188"/>
</dbReference>
<dbReference type="GeneID" id="17295196"/>
<evidence type="ECO:0000313" key="3">
    <source>
        <dbReference type="EMBL" id="EKX38412.1"/>
    </source>
</evidence>
<dbReference type="InterPro" id="IPR036890">
    <property type="entry name" value="HATPase_C_sf"/>
</dbReference>
<dbReference type="PaxDb" id="55529-EKX38412"/>
<dbReference type="Gene3D" id="3.30.565.10">
    <property type="entry name" value="Histidine kinase-like ATPase, C-terminal domain"/>
    <property type="match status" value="1"/>
</dbReference>
<dbReference type="SMART" id="SM00388">
    <property type="entry name" value="HisKA"/>
    <property type="match status" value="1"/>
</dbReference>
<dbReference type="EMBL" id="JH993048">
    <property type="protein sequence ID" value="EKX38412.1"/>
    <property type="molecule type" value="Genomic_DNA"/>
</dbReference>
<reference evidence="4" key="3">
    <citation type="submission" date="2015-06" db="UniProtKB">
        <authorList>
            <consortium name="EnsemblProtists"/>
        </authorList>
    </citation>
    <scope>IDENTIFICATION</scope>
</reference>
<gene>
    <name evidence="3" type="ORF">GUITHDRAFT_77188</name>
</gene>
<keyword evidence="5" id="KW-1185">Reference proteome</keyword>
<dbReference type="AlphaFoldDB" id="L1IQR2"/>
<evidence type="ECO:0000259" key="2">
    <source>
        <dbReference type="PROSITE" id="PS50109"/>
    </source>
</evidence>